<feature type="region of interest" description="Disordered" evidence="3">
    <location>
        <begin position="97"/>
        <end position="118"/>
    </location>
</feature>
<dbReference type="Pfam" id="PF00589">
    <property type="entry name" value="Phage_integrase"/>
    <property type="match status" value="1"/>
</dbReference>
<evidence type="ECO:0000313" key="5">
    <source>
        <dbReference type="EMBL" id="TDX18410.1"/>
    </source>
</evidence>
<evidence type="ECO:0000259" key="4">
    <source>
        <dbReference type="Pfam" id="PF00589"/>
    </source>
</evidence>
<proteinExistence type="predicted"/>
<evidence type="ECO:0000256" key="2">
    <source>
        <dbReference type="ARBA" id="ARBA00023172"/>
    </source>
</evidence>
<keyword evidence="2" id="KW-0233">DNA recombination</keyword>
<dbReference type="EMBL" id="SOEB01000072">
    <property type="protein sequence ID" value="TDX18410.1"/>
    <property type="molecule type" value="Genomic_DNA"/>
</dbReference>
<protein>
    <submittedName>
        <fullName evidence="5">Phage integrase family protein</fullName>
    </submittedName>
</protein>
<accession>A0A4R8EZW3</accession>
<feature type="compositionally biased region" description="Basic and acidic residues" evidence="3">
    <location>
        <begin position="102"/>
        <end position="118"/>
    </location>
</feature>
<sequence>MEADRAVSTVPFSEVLLRYAREVSPTHRGERWEGMRLRKFAEDKIGAVKMRDLSAADFADRRDRRLREVAPASVRREMNLLGSVLTQARKEWGLLSGNPMADVRKPKAPPPRDRLPTQDELDRLAHVAGDDLSTAQARAFHAFRFECETAMRAGEIIGLEWSRIDLEARVARLPMTKNGHPPPQPQGRDRPRPRPLHPLRLGADPRPDRGGTSGLSRLVGLSAGAAGGARVRRSRADPRHRGYAPDDALAMKFRDFCPADEGPGFRKARSSNANALLRCVGNGACFPVATIRRRDSSNVRPALRRDV</sequence>
<dbReference type="GO" id="GO:0006310">
    <property type="term" value="P:DNA recombination"/>
    <property type="evidence" value="ECO:0007669"/>
    <property type="project" value="UniProtKB-KW"/>
</dbReference>
<dbReference type="InterPro" id="IPR011010">
    <property type="entry name" value="DNA_brk_join_enz"/>
</dbReference>
<gene>
    <name evidence="5" type="ORF">EV657_1724</name>
</gene>
<dbReference type="SUPFAM" id="SSF56349">
    <property type="entry name" value="DNA breaking-rejoining enzymes"/>
    <property type="match status" value="1"/>
</dbReference>
<feature type="region of interest" description="Disordered" evidence="3">
    <location>
        <begin position="172"/>
        <end position="216"/>
    </location>
</feature>
<dbReference type="Gene3D" id="1.10.150.130">
    <property type="match status" value="1"/>
</dbReference>
<dbReference type="InterPro" id="IPR010998">
    <property type="entry name" value="Integrase_recombinase_N"/>
</dbReference>
<keyword evidence="1" id="KW-0238">DNA-binding</keyword>
<evidence type="ECO:0000313" key="6">
    <source>
        <dbReference type="Proteomes" id="UP000295484"/>
    </source>
</evidence>
<dbReference type="GO" id="GO:0003677">
    <property type="term" value="F:DNA binding"/>
    <property type="evidence" value="ECO:0007669"/>
    <property type="project" value="UniProtKB-KW"/>
</dbReference>
<organism evidence="5 6">
    <name type="scientific">Rhodovulum visakhapatnamense</name>
    <dbReference type="NCBI Taxonomy" id="364297"/>
    <lineage>
        <taxon>Bacteria</taxon>
        <taxon>Pseudomonadati</taxon>
        <taxon>Pseudomonadota</taxon>
        <taxon>Alphaproteobacteria</taxon>
        <taxon>Rhodobacterales</taxon>
        <taxon>Paracoccaceae</taxon>
        <taxon>Rhodovulum</taxon>
    </lineage>
</organism>
<evidence type="ECO:0000256" key="3">
    <source>
        <dbReference type="SAM" id="MobiDB-lite"/>
    </source>
</evidence>
<evidence type="ECO:0000256" key="1">
    <source>
        <dbReference type="ARBA" id="ARBA00023125"/>
    </source>
</evidence>
<dbReference type="Proteomes" id="UP000295484">
    <property type="component" value="Unassembled WGS sequence"/>
</dbReference>
<comment type="caution">
    <text evidence="5">The sequence shown here is derived from an EMBL/GenBank/DDBJ whole genome shotgun (WGS) entry which is preliminary data.</text>
</comment>
<dbReference type="GO" id="GO:0015074">
    <property type="term" value="P:DNA integration"/>
    <property type="evidence" value="ECO:0007669"/>
    <property type="project" value="InterPro"/>
</dbReference>
<reference evidence="5 6" key="1">
    <citation type="submission" date="2019-03" db="EMBL/GenBank/DDBJ databases">
        <title>Genomic Encyclopedia of Type Strains, Phase IV (KMG-IV): sequencing the most valuable type-strain genomes for metagenomic binning, comparative biology and taxonomic classification.</title>
        <authorList>
            <person name="Goeker M."/>
        </authorList>
    </citation>
    <scope>NUCLEOTIDE SEQUENCE [LARGE SCALE GENOMIC DNA]</scope>
    <source>
        <strain evidence="5 6">JA181</strain>
    </source>
</reference>
<dbReference type="InterPro" id="IPR002104">
    <property type="entry name" value="Integrase_catalytic"/>
</dbReference>
<name>A0A4R8EZW3_9RHOB</name>
<feature type="domain" description="Tyr recombinase" evidence="4">
    <location>
        <begin position="117"/>
        <end position="180"/>
    </location>
</feature>
<dbReference type="InterPro" id="IPR013762">
    <property type="entry name" value="Integrase-like_cat_sf"/>
</dbReference>
<dbReference type="Gene3D" id="1.10.443.10">
    <property type="entry name" value="Intergrase catalytic core"/>
    <property type="match status" value="1"/>
</dbReference>
<dbReference type="AlphaFoldDB" id="A0A4R8EZW3"/>